<evidence type="ECO:0008006" key="2">
    <source>
        <dbReference type="Google" id="ProtNLM"/>
    </source>
</evidence>
<accession>A0A382XL63</accession>
<evidence type="ECO:0000313" key="1">
    <source>
        <dbReference type="EMBL" id="SVD71201.1"/>
    </source>
</evidence>
<feature type="non-terminal residue" evidence="1">
    <location>
        <position position="125"/>
    </location>
</feature>
<name>A0A382XL63_9ZZZZ</name>
<protein>
    <recommendedName>
        <fullName evidence="2">Large ribosomal RNA subunit accumulation protein YceD</fullName>
    </recommendedName>
</protein>
<organism evidence="1">
    <name type="scientific">marine metagenome</name>
    <dbReference type="NCBI Taxonomy" id="408172"/>
    <lineage>
        <taxon>unclassified sequences</taxon>
        <taxon>metagenomes</taxon>
        <taxon>ecological metagenomes</taxon>
    </lineage>
</organism>
<dbReference type="EMBL" id="UINC01168255">
    <property type="protein sequence ID" value="SVD71201.1"/>
    <property type="molecule type" value="Genomic_DNA"/>
</dbReference>
<proteinExistence type="predicted"/>
<reference evidence="1" key="1">
    <citation type="submission" date="2018-05" db="EMBL/GenBank/DDBJ databases">
        <authorList>
            <person name="Lanie J.A."/>
            <person name="Ng W.-L."/>
            <person name="Kazmierczak K.M."/>
            <person name="Andrzejewski T.M."/>
            <person name="Davidsen T.M."/>
            <person name="Wayne K.J."/>
            <person name="Tettelin H."/>
            <person name="Glass J.I."/>
            <person name="Rusch D."/>
            <person name="Podicherti R."/>
            <person name="Tsui H.-C.T."/>
            <person name="Winkler M.E."/>
        </authorList>
    </citation>
    <scope>NUCLEOTIDE SEQUENCE</scope>
</reference>
<dbReference type="Pfam" id="PF02620">
    <property type="entry name" value="YceD"/>
    <property type="match status" value="1"/>
</dbReference>
<dbReference type="AlphaFoldDB" id="A0A382XL63"/>
<sequence>MQLFRNELQIGFDKKDYSISVESLDIPNSTFAEPNVSCVLTCKSENQGFKLNGNLSCNLLIQCDRCLTEFQNHQDILFSLILTSQNDLHSEDNNEIIFFTEDMEHIDISPFIKDTIQLSMPMKIL</sequence>
<dbReference type="InterPro" id="IPR003772">
    <property type="entry name" value="YceD"/>
</dbReference>
<gene>
    <name evidence="1" type="ORF">METZ01_LOCUS424055</name>
</gene>